<sequence length="457" mass="50095">MENTQAELNKKFEIDKHIQLLQSMQKQPVEYSLIPLEKASLLKKAVKRIPFLTKFLELIDDTGDTVVRIGDRIADLPNIPGKESLNHGFAFGAVAMAGFDFLRIPIIYLAAYLLGEEVPINLNNNARWLYAAVLLGLTITAVAAPVTAPYMAFVIAGITLTVSTFLLGKTLYERYQLGKERKEVRARIRSEEDEMLVIQEKAKHLQSLLESATQEEEIAAILSEIAVTQEQYNAQKKQIQDLKNKELQLDQQIKALGVMKIVDRTVAVALAALTIAGLATALFFPQVGVGLLLGIAVFGGAYLVARVTSPLVIALGKWIYNKLKPSTEEDAESQKIIEQPTLSDKQEKNKAISAQITSDLVLQAEVDEKASALDLQGGHSVHESTKDVLVGLSVNMGTLKEKGKAEAIEKIQEVQPASSLHFISSSPSKVRSNTPLGKENGEDKGEIESEYEHPGNS</sequence>
<evidence type="ECO:0000313" key="5">
    <source>
        <dbReference type="Proteomes" id="UP000054422"/>
    </source>
</evidence>
<feature type="transmembrane region" description="Helical" evidence="3">
    <location>
        <begin position="266"/>
        <end position="285"/>
    </location>
</feature>
<dbReference type="RefSeq" id="WP_035886615.1">
    <property type="nucleotide sequence ID" value="NZ_JNCF01000002.1"/>
</dbReference>
<gene>
    <name evidence="4" type="ORF">EP47_00310</name>
</gene>
<keyword evidence="5" id="KW-1185">Reference proteome</keyword>
<dbReference type="STRING" id="1498499.EP47_00310"/>
<dbReference type="Proteomes" id="UP000054422">
    <property type="component" value="Unassembled WGS sequence"/>
</dbReference>
<evidence type="ECO:0000256" key="3">
    <source>
        <dbReference type="SAM" id="Phobius"/>
    </source>
</evidence>
<feature type="transmembrane region" description="Helical" evidence="3">
    <location>
        <begin position="291"/>
        <end position="315"/>
    </location>
</feature>
<keyword evidence="3" id="KW-0812">Transmembrane</keyword>
<keyword evidence="3" id="KW-0472">Membrane</keyword>
<evidence type="ECO:0000256" key="2">
    <source>
        <dbReference type="SAM" id="MobiDB-lite"/>
    </source>
</evidence>
<protein>
    <recommendedName>
        <fullName evidence="6">Coiled-coil protein</fullName>
    </recommendedName>
</protein>
<evidence type="ECO:0000256" key="1">
    <source>
        <dbReference type="SAM" id="Coils"/>
    </source>
</evidence>
<feature type="compositionally biased region" description="Polar residues" evidence="2">
    <location>
        <begin position="417"/>
        <end position="435"/>
    </location>
</feature>
<keyword evidence="1" id="KW-0175">Coiled coil</keyword>
<organism evidence="4 5">
    <name type="scientific">Legionella norrlandica</name>
    <dbReference type="NCBI Taxonomy" id="1498499"/>
    <lineage>
        <taxon>Bacteria</taxon>
        <taxon>Pseudomonadati</taxon>
        <taxon>Pseudomonadota</taxon>
        <taxon>Gammaproteobacteria</taxon>
        <taxon>Legionellales</taxon>
        <taxon>Legionellaceae</taxon>
        <taxon>Legionella</taxon>
    </lineage>
</organism>
<dbReference type="AlphaFoldDB" id="A0A0A2ST67"/>
<dbReference type="OrthoDB" id="5653910at2"/>
<evidence type="ECO:0000313" key="4">
    <source>
        <dbReference type="EMBL" id="KGP64325.1"/>
    </source>
</evidence>
<feature type="transmembrane region" description="Helical" evidence="3">
    <location>
        <begin position="89"/>
        <end position="114"/>
    </location>
</feature>
<feature type="transmembrane region" description="Helical" evidence="3">
    <location>
        <begin position="126"/>
        <end position="144"/>
    </location>
</feature>
<comment type="caution">
    <text evidence="4">The sequence shown here is derived from an EMBL/GenBank/DDBJ whole genome shotgun (WGS) entry which is preliminary data.</text>
</comment>
<keyword evidence="3" id="KW-1133">Transmembrane helix</keyword>
<evidence type="ECO:0008006" key="6">
    <source>
        <dbReference type="Google" id="ProtNLM"/>
    </source>
</evidence>
<proteinExistence type="predicted"/>
<name>A0A0A2ST67_9GAMM</name>
<accession>A0A0A2ST67</accession>
<feature type="region of interest" description="Disordered" evidence="2">
    <location>
        <begin position="417"/>
        <end position="457"/>
    </location>
</feature>
<reference evidence="4 5" key="1">
    <citation type="submission" date="2014-05" db="EMBL/GenBank/DDBJ databases">
        <authorList>
            <person name="Rizzardi K."/>
            <person name="Winiecka-Krusnell J."/>
            <person name="Ramliden M."/>
            <person name="Alm E."/>
            <person name="Andersson S."/>
            <person name="Byfors S."/>
        </authorList>
    </citation>
    <scope>NUCLEOTIDE SEQUENCE [LARGE SCALE GENOMIC DNA]</scope>
    <source>
        <strain evidence="4 5">LEGN</strain>
    </source>
</reference>
<dbReference type="EMBL" id="JNCF01000002">
    <property type="protein sequence ID" value="KGP64325.1"/>
    <property type="molecule type" value="Genomic_DNA"/>
</dbReference>
<feature type="coiled-coil region" evidence="1">
    <location>
        <begin position="181"/>
        <end position="252"/>
    </location>
</feature>
<feature type="transmembrane region" description="Helical" evidence="3">
    <location>
        <begin position="150"/>
        <end position="172"/>
    </location>
</feature>
<feature type="compositionally biased region" description="Basic and acidic residues" evidence="2">
    <location>
        <begin position="439"/>
        <end position="457"/>
    </location>
</feature>